<evidence type="ECO:0000313" key="11">
    <source>
        <dbReference type="EMBL" id="KAH8696679.1"/>
    </source>
</evidence>
<evidence type="ECO:0000256" key="10">
    <source>
        <dbReference type="SAM" id="Phobius"/>
    </source>
</evidence>
<dbReference type="RefSeq" id="XP_046071615.1">
    <property type="nucleotide sequence ID" value="XM_046216430.1"/>
</dbReference>
<sequence>MLNRSLQMPQETVNETAEKVDEEHAVAPLSEVIAQRPVDPPTDAQRQPDGAPLYQPDRDRDKRQGDESLPLAELVSEPPATREPTTTRREQLPSQARPPSELLPLSSFATKLYTISYLIFFAIFGTLARLGLQALTFYPGAPIVTGVLWANFGGCLLMGFFIEDRNLFREEWGHPPRTGTQSSDQGGWLKKHKDVKKSIPLYIGLTTGFCGSFTSFSSFMRDAFLALSNDLPDPSSGSRLDRNRGDSFMAVVAVLTLTVCLSISALYLGAHLALALDPLIPIVPFHFTRNILDRVVVLLGWGCWVGAVFMSIWPPKNAWRGEVVFAIVFAPLGCLLRFYLSLILNPRIAYFPLGTFAVNIIGTGILGMCYDLQHVAGIGAESRTGWAVSPSGTNRSLFGGEDPLSSILVSCQVLQGVMDGFCGCATTVSTWVAELTSLGRRRFAYQYGGASMAVGFGLLVVLMGSVRWGRGFDTPICT</sequence>
<dbReference type="Pfam" id="PF02537">
    <property type="entry name" value="CRCB"/>
    <property type="match status" value="2"/>
</dbReference>
<evidence type="ECO:0000256" key="3">
    <source>
        <dbReference type="ARBA" id="ARBA00022475"/>
    </source>
</evidence>
<dbReference type="GeneID" id="70246717"/>
<reference evidence="11" key="1">
    <citation type="submission" date="2021-12" db="EMBL/GenBank/DDBJ databases">
        <title>Convergent genome expansion in fungi linked to evolution of root-endophyte symbiosis.</title>
        <authorList>
            <consortium name="DOE Joint Genome Institute"/>
            <person name="Ke Y.-H."/>
            <person name="Bonito G."/>
            <person name="Liao H.-L."/>
            <person name="Looney B."/>
            <person name="Rojas-Flechas A."/>
            <person name="Nash J."/>
            <person name="Hameed K."/>
            <person name="Schadt C."/>
            <person name="Martin F."/>
            <person name="Crous P.W."/>
            <person name="Miettinen O."/>
            <person name="Magnuson J.K."/>
            <person name="Labbe J."/>
            <person name="Jacobson D."/>
            <person name="Doktycz M.J."/>
            <person name="Veneault-Fourrey C."/>
            <person name="Kuo A."/>
            <person name="Mondo S."/>
            <person name="Calhoun S."/>
            <person name="Riley R."/>
            <person name="Ohm R."/>
            <person name="LaButti K."/>
            <person name="Andreopoulos B."/>
            <person name="Pangilinan J."/>
            <person name="Nolan M."/>
            <person name="Tritt A."/>
            <person name="Clum A."/>
            <person name="Lipzen A."/>
            <person name="Daum C."/>
            <person name="Barry K."/>
            <person name="Grigoriev I.V."/>
            <person name="Vilgalys R."/>
        </authorList>
    </citation>
    <scope>NUCLEOTIDE SEQUENCE</scope>
    <source>
        <strain evidence="11">PMI_201</strain>
    </source>
</reference>
<feature type="transmembrane region" description="Helical" evidence="10">
    <location>
        <begin position="248"/>
        <end position="274"/>
    </location>
</feature>
<keyword evidence="4 10" id="KW-0812">Transmembrane</keyword>
<evidence type="ECO:0000256" key="7">
    <source>
        <dbReference type="ARBA" id="ARBA00035120"/>
    </source>
</evidence>
<dbReference type="PANTHER" id="PTHR28259:SF1">
    <property type="entry name" value="FLUORIDE EXPORT PROTEIN 1-RELATED"/>
    <property type="match status" value="1"/>
</dbReference>
<comment type="catalytic activity">
    <reaction evidence="8">
        <text>fluoride(in) = fluoride(out)</text>
        <dbReference type="Rhea" id="RHEA:76159"/>
        <dbReference type="ChEBI" id="CHEBI:17051"/>
    </reaction>
    <physiologicalReaction direction="left-to-right" evidence="8">
        <dbReference type="Rhea" id="RHEA:76160"/>
    </physiologicalReaction>
</comment>
<accession>A0AAD4PXR2</accession>
<keyword evidence="12" id="KW-1185">Reference proteome</keyword>
<protein>
    <submittedName>
        <fullName evidence="11">CrcB-like protein-domain-containing protein</fullName>
    </submittedName>
</protein>
<feature type="compositionally biased region" description="Basic and acidic residues" evidence="9">
    <location>
        <begin position="56"/>
        <end position="66"/>
    </location>
</feature>
<comment type="subcellular location">
    <subcellularLocation>
        <location evidence="2">Cell membrane</location>
        <topology evidence="2">Multi-pass membrane protein</topology>
    </subcellularLocation>
</comment>
<feature type="transmembrane region" description="Helical" evidence="10">
    <location>
        <begin position="199"/>
        <end position="220"/>
    </location>
</feature>
<dbReference type="Proteomes" id="UP001201262">
    <property type="component" value="Unassembled WGS sequence"/>
</dbReference>
<evidence type="ECO:0000256" key="4">
    <source>
        <dbReference type="ARBA" id="ARBA00022692"/>
    </source>
</evidence>
<feature type="transmembrane region" description="Helical" evidence="10">
    <location>
        <begin position="143"/>
        <end position="162"/>
    </location>
</feature>
<gene>
    <name evidence="11" type="ORF">BGW36DRAFT_381436</name>
</gene>
<feature type="region of interest" description="Disordered" evidence="9">
    <location>
        <begin position="1"/>
        <end position="100"/>
    </location>
</feature>
<feature type="transmembrane region" description="Helical" evidence="10">
    <location>
        <begin position="319"/>
        <end position="340"/>
    </location>
</feature>
<comment type="similarity">
    <text evidence="7">Belongs to the fluoride channel Fluc/FEX (TC 1.A.43) family.</text>
</comment>
<feature type="compositionally biased region" description="Basic and acidic residues" evidence="9">
    <location>
        <begin position="16"/>
        <end position="25"/>
    </location>
</feature>
<evidence type="ECO:0000313" key="12">
    <source>
        <dbReference type="Proteomes" id="UP001201262"/>
    </source>
</evidence>
<evidence type="ECO:0000256" key="1">
    <source>
        <dbReference type="ARBA" id="ARBA00002598"/>
    </source>
</evidence>
<dbReference type="EMBL" id="JAJTJA010000007">
    <property type="protein sequence ID" value="KAH8696679.1"/>
    <property type="molecule type" value="Genomic_DNA"/>
</dbReference>
<evidence type="ECO:0000256" key="6">
    <source>
        <dbReference type="ARBA" id="ARBA00023136"/>
    </source>
</evidence>
<dbReference type="InterPro" id="IPR003691">
    <property type="entry name" value="FluC"/>
</dbReference>
<feature type="transmembrane region" description="Helical" evidence="10">
    <location>
        <begin position="112"/>
        <end position="131"/>
    </location>
</feature>
<keyword evidence="3" id="KW-1003">Cell membrane</keyword>
<proteinExistence type="inferred from homology"/>
<evidence type="ECO:0000256" key="8">
    <source>
        <dbReference type="ARBA" id="ARBA00035585"/>
    </source>
</evidence>
<evidence type="ECO:0000256" key="9">
    <source>
        <dbReference type="SAM" id="MobiDB-lite"/>
    </source>
</evidence>
<dbReference type="GO" id="GO:1903425">
    <property type="term" value="F:fluoride transmembrane transporter activity"/>
    <property type="evidence" value="ECO:0007669"/>
    <property type="project" value="TreeGrafter"/>
</dbReference>
<dbReference type="GO" id="GO:0005886">
    <property type="term" value="C:plasma membrane"/>
    <property type="evidence" value="ECO:0007669"/>
    <property type="project" value="UniProtKB-SubCell"/>
</dbReference>
<dbReference type="AlphaFoldDB" id="A0AAD4PXR2"/>
<feature type="transmembrane region" description="Helical" evidence="10">
    <location>
        <begin position="447"/>
        <end position="466"/>
    </location>
</feature>
<comment type="function">
    <text evidence="1">Fluoride channel required for the rapid expulsion of cytoplasmic fluoride.</text>
</comment>
<organism evidence="11 12">
    <name type="scientific">Talaromyces proteolyticus</name>
    <dbReference type="NCBI Taxonomy" id="1131652"/>
    <lineage>
        <taxon>Eukaryota</taxon>
        <taxon>Fungi</taxon>
        <taxon>Dikarya</taxon>
        <taxon>Ascomycota</taxon>
        <taxon>Pezizomycotina</taxon>
        <taxon>Eurotiomycetes</taxon>
        <taxon>Eurotiomycetidae</taxon>
        <taxon>Eurotiales</taxon>
        <taxon>Trichocomaceae</taxon>
        <taxon>Talaromyces</taxon>
        <taxon>Talaromyces sect. Bacilispori</taxon>
    </lineage>
</organism>
<keyword evidence="5 10" id="KW-1133">Transmembrane helix</keyword>
<evidence type="ECO:0000256" key="2">
    <source>
        <dbReference type="ARBA" id="ARBA00004651"/>
    </source>
</evidence>
<evidence type="ECO:0000256" key="5">
    <source>
        <dbReference type="ARBA" id="ARBA00022989"/>
    </source>
</evidence>
<dbReference type="PANTHER" id="PTHR28259">
    <property type="entry name" value="FLUORIDE EXPORT PROTEIN 1-RELATED"/>
    <property type="match status" value="1"/>
</dbReference>
<comment type="caution">
    <text evidence="11">The sequence shown here is derived from an EMBL/GenBank/DDBJ whole genome shotgun (WGS) entry which is preliminary data.</text>
</comment>
<feature type="compositionally biased region" description="Polar residues" evidence="9">
    <location>
        <begin position="1"/>
        <end position="15"/>
    </location>
</feature>
<name>A0AAD4PXR2_9EURO</name>
<feature type="transmembrane region" description="Helical" evidence="10">
    <location>
        <begin position="295"/>
        <end position="313"/>
    </location>
</feature>
<keyword evidence="6 10" id="KW-0472">Membrane</keyword>